<dbReference type="OrthoDB" id="9903415at2759"/>
<dbReference type="Proteomes" id="UP001142489">
    <property type="component" value="Unassembled WGS sequence"/>
</dbReference>
<dbReference type="GO" id="GO:0050333">
    <property type="term" value="F:thiamine triphosphate phosphatase activity"/>
    <property type="evidence" value="ECO:0007669"/>
    <property type="project" value="InterPro"/>
</dbReference>
<dbReference type="PANTHER" id="PTHR14586:SF1">
    <property type="entry name" value="THIAMINE-TRIPHOSPHATASE"/>
    <property type="match status" value="1"/>
</dbReference>
<gene>
    <name evidence="2" type="ORF">JRQ81_008525</name>
</gene>
<organism evidence="2 3">
    <name type="scientific">Phrynocephalus forsythii</name>
    <dbReference type="NCBI Taxonomy" id="171643"/>
    <lineage>
        <taxon>Eukaryota</taxon>
        <taxon>Metazoa</taxon>
        <taxon>Chordata</taxon>
        <taxon>Craniata</taxon>
        <taxon>Vertebrata</taxon>
        <taxon>Euteleostomi</taxon>
        <taxon>Lepidosauria</taxon>
        <taxon>Squamata</taxon>
        <taxon>Bifurcata</taxon>
        <taxon>Unidentata</taxon>
        <taxon>Episquamata</taxon>
        <taxon>Toxicofera</taxon>
        <taxon>Iguania</taxon>
        <taxon>Acrodonta</taxon>
        <taxon>Agamidae</taxon>
        <taxon>Agaminae</taxon>
        <taxon>Phrynocephalus</taxon>
    </lineage>
</organism>
<name>A0A9Q0XA92_9SAUR</name>
<sequence>MRVLWKDMTSCMQFQQAVSGIKGRKGEPVEQTEEARDLQVTWNIDAEPEPSPNPQIQLHQKYWVTEESKAKLLAVGAKCLEFIPETVDYYDTALDELAAAQLWLSKRNQQWCLILESRKQPAEKNAAGSVPEIREPLCQGRTENTATCRSSRERKPAEMACFNERNQQQQNLEEKEEEKANVCATPNSSYAELLEESEIIASLAKVLHIDLKTETERNESMEDFLQKAGIQHYASNHTVRQGKYMLGNRYTIIIQRTESACKETATVLLDVDISDICQGLEEMEKLANYLGFVQSEGGLTMEHIQNRPYGHAPFQFP</sequence>
<reference evidence="2" key="1">
    <citation type="journal article" date="2023" name="DNA Res.">
        <title>Chromosome-level genome assembly of Phrynocephalus forsythii using third-generation DNA sequencing and Hi-C analysis.</title>
        <authorList>
            <person name="Qi Y."/>
            <person name="Zhao W."/>
            <person name="Zhao Y."/>
            <person name="Niu C."/>
            <person name="Cao S."/>
            <person name="Zhang Y."/>
        </authorList>
    </citation>
    <scope>NUCLEOTIDE SEQUENCE</scope>
    <source>
        <tissue evidence="2">Muscle</tissue>
    </source>
</reference>
<dbReference type="InterPro" id="IPR039582">
    <property type="entry name" value="THTPA"/>
</dbReference>
<dbReference type="GO" id="GO:0042357">
    <property type="term" value="P:thiamine diphosphate metabolic process"/>
    <property type="evidence" value="ECO:0007669"/>
    <property type="project" value="TreeGrafter"/>
</dbReference>
<comment type="caution">
    <text evidence="2">The sequence shown here is derived from an EMBL/GenBank/DDBJ whole genome shotgun (WGS) entry which is preliminary data.</text>
</comment>
<dbReference type="GO" id="GO:0000287">
    <property type="term" value="F:magnesium ion binding"/>
    <property type="evidence" value="ECO:0007669"/>
    <property type="project" value="TreeGrafter"/>
</dbReference>
<keyword evidence="1" id="KW-0175">Coiled coil</keyword>
<keyword evidence="3" id="KW-1185">Reference proteome</keyword>
<accession>A0A9Q0XA92</accession>
<dbReference type="Gene3D" id="2.40.320.10">
    <property type="entry name" value="Hypothetical Protein Pfu-838710-001"/>
    <property type="match status" value="1"/>
</dbReference>
<dbReference type="AlphaFoldDB" id="A0A9Q0XA92"/>
<evidence type="ECO:0000256" key="1">
    <source>
        <dbReference type="SAM" id="Coils"/>
    </source>
</evidence>
<proteinExistence type="predicted"/>
<dbReference type="EMBL" id="JAPFRF010000018">
    <property type="protein sequence ID" value="KAJ7308025.1"/>
    <property type="molecule type" value="Genomic_DNA"/>
</dbReference>
<feature type="coiled-coil region" evidence="1">
    <location>
        <begin position="158"/>
        <end position="185"/>
    </location>
</feature>
<evidence type="ECO:0000313" key="3">
    <source>
        <dbReference type="Proteomes" id="UP001142489"/>
    </source>
</evidence>
<protein>
    <submittedName>
        <fullName evidence="2">Uncharacterized protein</fullName>
    </submittedName>
</protein>
<evidence type="ECO:0000313" key="2">
    <source>
        <dbReference type="EMBL" id="KAJ7308025.1"/>
    </source>
</evidence>
<dbReference type="PANTHER" id="PTHR14586">
    <property type="entry name" value="THIAMINE-TRIPHOSPHATASE"/>
    <property type="match status" value="1"/>
</dbReference>